<organism evidence="2 3">
    <name type="scientific">Ornithinimicrobium cerasi</name>
    <dbReference type="NCBI Taxonomy" id="2248773"/>
    <lineage>
        <taxon>Bacteria</taxon>
        <taxon>Bacillati</taxon>
        <taxon>Actinomycetota</taxon>
        <taxon>Actinomycetes</taxon>
        <taxon>Micrococcales</taxon>
        <taxon>Ornithinimicrobiaceae</taxon>
        <taxon>Ornithinimicrobium</taxon>
    </lineage>
</organism>
<sequence>MRPELTGTGAVPQRAAKEGPERSRSGLSPAVSSSWAPITGPTPLIASRPGFAAAARVPMRAVSSSISVVR</sequence>
<dbReference type="EMBL" id="OBQK01000002">
    <property type="protein sequence ID" value="SOC54033.1"/>
    <property type="molecule type" value="Genomic_DNA"/>
</dbReference>
<proteinExistence type="predicted"/>
<dbReference type="AlphaFoldDB" id="A0A285VJ70"/>
<accession>A0A285VJ70</accession>
<feature type="compositionally biased region" description="Basic and acidic residues" evidence="1">
    <location>
        <begin position="15"/>
        <end position="24"/>
    </location>
</feature>
<evidence type="ECO:0000313" key="3">
    <source>
        <dbReference type="Proteomes" id="UP000219688"/>
    </source>
</evidence>
<gene>
    <name evidence="2" type="ORF">SAMN05421879_102323</name>
</gene>
<dbReference type="Proteomes" id="UP000219688">
    <property type="component" value="Unassembled WGS sequence"/>
</dbReference>
<name>A0A285VJ70_9MICO</name>
<evidence type="ECO:0000256" key="1">
    <source>
        <dbReference type="SAM" id="MobiDB-lite"/>
    </source>
</evidence>
<reference evidence="3" key="1">
    <citation type="submission" date="2017-08" db="EMBL/GenBank/DDBJ databases">
        <authorList>
            <person name="Varghese N."/>
            <person name="Submissions S."/>
        </authorList>
    </citation>
    <scope>NUCLEOTIDE SEQUENCE [LARGE SCALE GENOMIC DNA]</scope>
    <source>
        <strain evidence="3">USBA17B2</strain>
    </source>
</reference>
<protein>
    <submittedName>
        <fullName evidence="2">Uncharacterized protein</fullName>
    </submittedName>
</protein>
<evidence type="ECO:0000313" key="2">
    <source>
        <dbReference type="EMBL" id="SOC54033.1"/>
    </source>
</evidence>
<feature type="region of interest" description="Disordered" evidence="1">
    <location>
        <begin position="1"/>
        <end position="39"/>
    </location>
</feature>
<keyword evidence="3" id="KW-1185">Reference proteome</keyword>